<dbReference type="InterPro" id="IPR058240">
    <property type="entry name" value="rSAM_sf"/>
</dbReference>
<evidence type="ECO:0000259" key="3">
    <source>
        <dbReference type="Pfam" id="PF19238"/>
    </source>
</evidence>
<dbReference type="SUPFAM" id="SSF102114">
    <property type="entry name" value="Radical SAM enzymes"/>
    <property type="match status" value="1"/>
</dbReference>
<accession>A0A6N2V4N1</accession>
<protein>
    <recommendedName>
        <fullName evidence="5">PDZ domain-containing protein</fullName>
    </recommendedName>
</protein>
<organism evidence="4">
    <name type="scientific">Blautia hansenii</name>
    <name type="common">Ruminococcus hansenii</name>
    <dbReference type="NCBI Taxonomy" id="1322"/>
    <lineage>
        <taxon>Bacteria</taxon>
        <taxon>Bacillati</taxon>
        <taxon>Bacillota</taxon>
        <taxon>Clostridia</taxon>
        <taxon>Lachnospirales</taxon>
        <taxon>Lachnospiraceae</taxon>
        <taxon>Blautia</taxon>
    </lineage>
</organism>
<sequence>MKNNRHKISQVKEGSIAWELELEPGDELISINGETIEDVFDYHYLVNDEYIELLVRKSNGEEWELEIEKEFEEDLGIEFENSLMDEYRSCRNKCVFCFIDQMPPGMRETLYFKDDDSRLSFLQGNYVTLTNMSDHDIDRIIHYHLAPINISFQTTNPKLRCKMLNNRFAGDIFPKVQRLFEAGIEMNGQIVLCKGLNDKAELERSICDLTQYLPHLRSVSVVPVGLSKYRDGLYPLEPFTKKEAEQVIDTIEGWQKKIFPEFGVHFIHASDEWYLLAGRELPEEERYDGYLQLENGVGMLRLLDTEVTEALKEKVADNRKRKISFATGKLAYPYICRYADKVKEKFTHIEVKGYEIRNDFFGERITVSGLLTGQDIINQLKEEKLGECLLLPCNLLRSGEDVFLDDKTVGDIETALKVSVQIVDETGADFVAAVLGEDTGKTNKRRTMYEQTDCSNCWKA</sequence>
<dbReference type="Pfam" id="PF19238">
    <property type="entry name" value="Radical_SAM_2"/>
    <property type="match status" value="1"/>
</dbReference>
<evidence type="ECO:0000259" key="2">
    <source>
        <dbReference type="Pfam" id="PF17820"/>
    </source>
</evidence>
<dbReference type="InterPro" id="IPR007549">
    <property type="entry name" value="DUF512"/>
</dbReference>
<reference evidence="4" key="1">
    <citation type="submission" date="2019-11" db="EMBL/GenBank/DDBJ databases">
        <authorList>
            <person name="Feng L."/>
        </authorList>
    </citation>
    <scope>NUCLEOTIDE SEQUENCE</scope>
    <source>
        <strain evidence="4">BhanseniiLFYP23</strain>
    </source>
</reference>
<dbReference type="AlphaFoldDB" id="A0A6N2V4N1"/>
<feature type="domain" description="Putative radical SAM N-terminal" evidence="3">
    <location>
        <begin position="69"/>
        <end position="219"/>
    </location>
</feature>
<name>A0A6N2V4N1_BLAHA</name>
<dbReference type="Gene3D" id="2.30.42.10">
    <property type="match status" value="1"/>
</dbReference>
<dbReference type="Pfam" id="PF04459">
    <property type="entry name" value="DUF512"/>
    <property type="match status" value="1"/>
</dbReference>
<feature type="domain" description="PDZ" evidence="2">
    <location>
        <begin position="8"/>
        <end position="56"/>
    </location>
</feature>
<feature type="domain" description="DUF512" evidence="1">
    <location>
        <begin position="222"/>
        <end position="424"/>
    </location>
</feature>
<dbReference type="RefSeq" id="WP_156342638.1">
    <property type="nucleotide sequence ID" value="NZ_CACRSY010000014.1"/>
</dbReference>
<dbReference type="Pfam" id="PF17820">
    <property type="entry name" value="PDZ_6"/>
    <property type="match status" value="1"/>
</dbReference>
<proteinExistence type="predicted"/>
<evidence type="ECO:0000313" key="4">
    <source>
        <dbReference type="EMBL" id="VYT25108.1"/>
    </source>
</evidence>
<dbReference type="InterPro" id="IPR036034">
    <property type="entry name" value="PDZ_sf"/>
</dbReference>
<dbReference type="InterPro" id="IPR041489">
    <property type="entry name" value="PDZ_6"/>
</dbReference>
<evidence type="ECO:0000259" key="1">
    <source>
        <dbReference type="Pfam" id="PF04459"/>
    </source>
</evidence>
<dbReference type="EMBL" id="CACRSY010000014">
    <property type="protein sequence ID" value="VYT25108.1"/>
    <property type="molecule type" value="Genomic_DNA"/>
</dbReference>
<evidence type="ECO:0008006" key="5">
    <source>
        <dbReference type="Google" id="ProtNLM"/>
    </source>
</evidence>
<gene>
    <name evidence="4" type="ORF">BHLFYP23_00858</name>
</gene>
<dbReference type="InterPro" id="IPR045375">
    <property type="entry name" value="Put_radical_SAM-like_N"/>
</dbReference>
<dbReference type="SUPFAM" id="SSF50156">
    <property type="entry name" value="PDZ domain-like"/>
    <property type="match status" value="1"/>
</dbReference>